<dbReference type="InterPro" id="IPR027417">
    <property type="entry name" value="P-loop_NTPase"/>
</dbReference>
<organism evidence="2 3">
    <name type="scientific">Entomomonas asaccharolytica</name>
    <dbReference type="NCBI Taxonomy" id="2785331"/>
    <lineage>
        <taxon>Bacteria</taxon>
        <taxon>Pseudomonadati</taxon>
        <taxon>Pseudomonadota</taxon>
        <taxon>Gammaproteobacteria</taxon>
        <taxon>Pseudomonadales</taxon>
        <taxon>Pseudomonadaceae</taxon>
        <taxon>Entomomonas</taxon>
    </lineage>
</organism>
<evidence type="ECO:0000256" key="1">
    <source>
        <dbReference type="PIRNR" id="PIRNR036409"/>
    </source>
</evidence>
<comment type="similarity">
    <text evidence="1">Belongs to the EutP/PduV family.</text>
</comment>
<accession>A0A974NHL6</accession>
<evidence type="ECO:0000313" key="2">
    <source>
        <dbReference type="EMBL" id="QQP86740.1"/>
    </source>
</evidence>
<evidence type="ECO:0000313" key="3">
    <source>
        <dbReference type="Proteomes" id="UP000595278"/>
    </source>
</evidence>
<dbReference type="SUPFAM" id="SSF52540">
    <property type="entry name" value="P-loop containing nucleoside triphosphate hydrolases"/>
    <property type="match status" value="1"/>
</dbReference>
<reference evidence="2 3" key="1">
    <citation type="submission" date="2021-01" db="EMBL/GenBank/DDBJ databases">
        <title>Entomomonas sp. F2A isolated from a house cricket (Acheta domesticus).</title>
        <authorList>
            <person name="Spergser J."/>
            <person name="Busse H.-J."/>
        </authorList>
    </citation>
    <scope>NUCLEOTIDE SEQUENCE [LARGE SCALE GENOMIC DNA]</scope>
    <source>
        <strain evidence="2 3">F2A</strain>
    </source>
</reference>
<dbReference type="PIRSF" id="PIRSF036409">
    <property type="entry name" value="EutP_PduV"/>
    <property type="match status" value="1"/>
</dbReference>
<keyword evidence="1" id="KW-0547">Nucleotide-binding</keyword>
<keyword evidence="3" id="KW-1185">Reference proteome</keyword>
<dbReference type="PANTHER" id="PTHR40453:SF2">
    <property type="entry name" value="ACETATE KINASE EUTP-RELATED"/>
    <property type="match status" value="1"/>
</dbReference>
<dbReference type="EMBL" id="CP067393">
    <property type="protein sequence ID" value="QQP86740.1"/>
    <property type="molecule type" value="Genomic_DNA"/>
</dbReference>
<dbReference type="CDD" id="cd00882">
    <property type="entry name" value="Ras_like_GTPase"/>
    <property type="match status" value="1"/>
</dbReference>
<dbReference type="Proteomes" id="UP000595278">
    <property type="component" value="Chromosome"/>
</dbReference>
<dbReference type="AlphaFoldDB" id="A0A974NHL6"/>
<protein>
    <submittedName>
        <fullName evidence="2">Ethanolamine utilization protein EutP</fullName>
    </submittedName>
</protein>
<dbReference type="PANTHER" id="PTHR40453">
    <property type="entry name" value="PROTEIN YOEF"/>
    <property type="match status" value="1"/>
</dbReference>
<dbReference type="InterPro" id="IPR012381">
    <property type="entry name" value="EutP_PduV"/>
</dbReference>
<dbReference type="GO" id="GO:0006576">
    <property type="term" value="P:biogenic amine metabolic process"/>
    <property type="evidence" value="ECO:0007669"/>
    <property type="project" value="InterPro"/>
</dbReference>
<dbReference type="Pfam" id="PF10662">
    <property type="entry name" value="PduV-EutP"/>
    <property type="match status" value="1"/>
</dbReference>
<dbReference type="KEGG" id="eaz:JHT90_05745"/>
<dbReference type="RefSeq" id="WP_201095107.1">
    <property type="nucleotide sequence ID" value="NZ_CP067393.1"/>
</dbReference>
<name>A0A974NHL6_9GAMM</name>
<dbReference type="Gene3D" id="3.40.50.300">
    <property type="entry name" value="P-loop containing nucleotide triphosphate hydrolases"/>
    <property type="match status" value="1"/>
</dbReference>
<dbReference type="GO" id="GO:0005524">
    <property type="term" value="F:ATP binding"/>
    <property type="evidence" value="ECO:0007669"/>
    <property type="project" value="UniProtKB-UniRule"/>
</dbReference>
<sequence length="155" mass="17201">MLQQRYVLVGPVGAGKTSLFNALNDDYSLAVKTQAIAFDQQGGVDTPGEFFNHPRLYRALISTTTEAETIIYVHAADDPICRMPTGLLEVYQNKRLITVITKIDLPNVDVPAIKQMLLEHGLKEPIFEICTQDPTSVQALATFLEQDVPSKRKAQ</sequence>
<gene>
    <name evidence="2" type="ORF">JHT90_05745</name>
</gene>
<proteinExistence type="inferred from homology"/>